<dbReference type="AlphaFoldDB" id="A0A078AYY2"/>
<proteinExistence type="predicted"/>
<gene>
    <name evidence="1" type="primary">Contig11296.g12072</name>
    <name evidence="1" type="ORF">STYLEM_15486</name>
</gene>
<organism evidence="1 2">
    <name type="scientific">Stylonychia lemnae</name>
    <name type="common">Ciliate</name>
    <dbReference type="NCBI Taxonomy" id="5949"/>
    <lineage>
        <taxon>Eukaryota</taxon>
        <taxon>Sar</taxon>
        <taxon>Alveolata</taxon>
        <taxon>Ciliophora</taxon>
        <taxon>Intramacronucleata</taxon>
        <taxon>Spirotrichea</taxon>
        <taxon>Stichotrichia</taxon>
        <taxon>Sporadotrichida</taxon>
        <taxon>Oxytrichidae</taxon>
        <taxon>Stylonychinae</taxon>
        <taxon>Stylonychia</taxon>
    </lineage>
</organism>
<reference evidence="1 2" key="1">
    <citation type="submission" date="2014-06" db="EMBL/GenBank/DDBJ databases">
        <authorList>
            <person name="Swart Estienne"/>
        </authorList>
    </citation>
    <scope>NUCLEOTIDE SEQUENCE [LARGE SCALE GENOMIC DNA]</scope>
    <source>
        <strain evidence="1 2">130c</strain>
    </source>
</reference>
<dbReference type="Proteomes" id="UP000039865">
    <property type="component" value="Unassembled WGS sequence"/>
</dbReference>
<evidence type="ECO:0000313" key="1">
    <source>
        <dbReference type="EMBL" id="CDW86392.1"/>
    </source>
</evidence>
<protein>
    <submittedName>
        <fullName evidence="1">Uncharacterized protein</fullName>
    </submittedName>
</protein>
<dbReference type="EMBL" id="CCKQ01014605">
    <property type="protein sequence ID" value="CDW86392.1"/>
    <property type="molecule type" value="Genomic_DNA"/>
</dbReference>
<accession>A0A078AYY2</accession>
<evidence type="ECO:0000313" key="2">
    <source>
        <dbReference type="Proteomes" id="UP000039865"/>
    </source>
</evidence>
<name>A0A078AYY2_STYLE</name>
<sequence>MLFQTIKEVDLIDFEEEPSQNEVVYQQNLTQESCDYYYNDFEEDLTESISLISNQKFKQLNSFIQHSKIELEKQSQTLNEPAVAEFADLNNQNFVQSHDLPQKLNQGLTIHYKSKNEEYKNY</sequence>
<keyword evidence="2" id="KW-1185">Reference proteome</keyword>
<dbReference type="InParanoid" id="A0A078AYY2"/>